<feature type="region of interest" description="Disordered" evidence="1">
    <location>
        <begin position="1"/>
        <end position="66"/>
    </location>
</feature>
<evidence type="ECO:0000313" key="2">
    <source>
        <dbReference type="EMBL" id="JAE24222.1"/>
    </source>
</evidence>
<dbReference type="AlphaFoldDB" id="A0A0A9GIC3"/>
<accession>A0A0A9GIC3</accession>
<organism evidence="2">
    <name type="scientific">Arundo donax</name>
    <name type="common">Giant reed</name>
    <name type="synonym">Donax arundinaceus</name>
    <dbReference type="NCBI Taxonomy" id="35708"/>
    <lineage>
        <taxon>Eukaryota</taxon>
        <taxon>Viridiplantae</taxon>
        <taxon>Streptophyta</taxon>
        <taxon>Embryophyta</taxon>
        <taxon>Tracheophyta</taxon>
        <taxon>Spermatophyta</taxon>
        <taxon>Magnoliopsida</taxon>
        <taxon>Liliopsida</taxon>
        <taxon>Poales</taxon>
        <taxon>Poaceae</taxon>
        <taxon>PACMAD clade</taxon>
        <taxon>Arundinoideae</taxon>
        <taxon>Arundineae</taxon>
        <taxon>Arundo</taxon>
    </lineage>
</organism>
<feature type="region of interest" description="Disordered" evidence="1">
    <location>
        <begin position="88"/>
        <end position="146"/>
    </location>
</feature>
<feature type="compositionally biased region" description="Basic and acidic residues" evidence="1">
    <location>
        <begin position="106"/>
        <end position="134"/>
    </location>
</feature>
<proteinExistence type="predicted"/>
<sequence length="146" mass="16219">MRIARRCPAQARSPGSNPSTVLRPSLSLPGRPPPSSAVVRPAREREPGREGERRPPSRLAVRRQIRPPSARLLVLDELVGGLLLPGAQLLDPTGPPLCHAPRRGAHREEGMEQREVPERGICEREREREGELRERRRFSVGAESVA</sequence>
<protein>
    <submittedName>
        <fullName evidence="2">Uncharacterized protein</fullName>
    </submittedName>
</protein>
<reference evidence="2" key="2">
    <citation type="journal article" date="2015" name="Data Brief">
        <title>Shoot transcriptome of the giant reed, Arundo donax.</title>
        <authorList>
            <person name="Barrero R.A."/>
            <person name="Guerrero F.D."/>
            <person name="Moolhuijzen P."/>
            <person name="Goolsby J.A."/>
            <person name="Tidwell J."/>
            <person name="Bellgard S.E."/>
            <person name="Bellgard M.I."/>
        </authorList>
    </citation>
    <scope>NUCLEOTIDE SEQUENCE</scope>
    <source>
        <tissue evidence="2">Shoot tissue taken approximately 20 cm above the soil surface</tissue>
    </source>
</reference>
<feature type="compositionally biased region" description="Basic and acidic residues" evidence="1">
    <location>
        <begin position="41"/>
        <end position="55"/>
    </location>
</feature>
<dbReference type="EMBL" id="GBRH01173674">
    <property type="protein sequence ID" value="JAE24222.1"/>
    <property type="molecule type" value="Transcribed_RNA"/>
</dbReference>
<name>A0A0A9GIC3_ARUDO</name>
<evidence type="ECO:0000256" key="1">
    <source>
        <dbReference type="SAM" id="MobiDB-lite"/>
    </source>
</evidence>
<reference evidence="2" key="1">
    <citation type="submission" date="2014-09" db="EMBL/GenBank/DDBJ databases">
        <authorList>
            <person name="Magalhaes I.L.F."/>
            <person name="Oliveira U."/>
            <person name="Santos F.R."/>
            <person name="Vidigal T.H.D.A."/>
            <person name="Brescovit A.D."/>
            <person name="Santos A.J."/>
        </authorList>
    </citation>
    <scope>NUCLEOTIDE SEQUENCE</scope>
    <source>
        <tissue evidence="2">Shoot tissue taken approximately 20 cm above the soil surface</tissue>
    </source>
</reference>